<dbReference type="AlphaFoldDB" id="A0A6V7UZ32"/>
<dbReference type="PANTHER" id="PTHR37973:SF1">
    <property type="entry name" value="DICKKOPF_N DOMAIN-CONTAINING PROTEIN"/>
    <property type="match status" value="1"/>
</dbReference>
<name>A0A6V7UZ32_MELEN</name>
<comment type="caution">
    <text evidence="2">The sequence shown here is derived from an EMBL/GenBank/DDBJ whole genome shotgun (WGS) entry which is preliminary data.</text>
</comment>
<evidence type="ECO:0000256" key="1">
    <source>
        <dbReference type="SAM" id="Phobius"/>
    </source>
</evidence>
<dbReference type="OrthoDB" id="5822889at2759"/>
<feature type="transmembrane region" description="Helical" evidence="1">
    <location>
        <begin position="85"/>
        <end position="104"/>
    </location>
</feature>
<evidence type="ECO:0000313" key="2">
    <source>
        <dbReference type="EMBL" id="CAD2167963.1"/>
    </source>
</evidence>
<keyword evidence="1" id="KW-0472">Membrane</keyword>
<sequence length="240" mass="26903">MIFTPNLLISLFIISLYNLIGNFGVIGVEERYVKSGHDETWLEDEVAFFREDGENNSTPAAHGNRENTLFSNRENTLFSSYFRNINVRFLLYFLICLASHAKYYGRPCKRYLVKFSYNECISQILDNFAGSCTKHAKCFSNADCGVKGKCVGGTKIGKCDCSKCLTGTPCKHEDSKACGGLKDGCSKYKLCQCEQAYKKHGYENALKVRKEFCGVKSCNWNNDECFGLPCKAGSCRCGKV</sequence>
<dbReference type="InterPro" id="IPR039260">
    <property type="entry name" value="Cpg-3"/>
</dbReference>
<dbReference type="EMBL" id="CAJEWN010000134">
    <property type="protein sequence ID" value="CAD2167963.1"/>
    <property type="molecule type" value="Genomic_DNA"/>
</dbReference>
<evidence type="ECO:0000313" key="3">
    <source>
        <dbReference type="Proteomes" id="UP000580250"/>
    </source>
</evidence>
<accession>A0A6V7UZ32</accession>
<protein>
    <submittedName>
        <fullName evidence="2">Uncharacterized protein</fullName>
    </submittedName>
</protein>
<reference evidence="2 3" key="1">
    <citation type="submission" date="2020-08" db="EMBL/GenBank/DDBJ databases">
        <authorList>
            <person name="Koutsovoulos G."/>
            <person name="Danchin GJ E."/>
        </authorList>
    </citation>
    <scope>NUCLEOTIDE SEQUENCE [LARGE SCALE GENOMIC DNA]</scope>
</reference>
<organism evidence="2 3">
    <name type="scientific">Meloidogyne enterolobii</name>
    <name type="common">Root-knot nematode worm</name>
    <name type="synonym">Meloidogyne mayaguensis</name>
    <dbReference type="NCBI Taxonomy" id="390850"/>
    <lineage>
        <taxon>Eukaryota</taxon>
        <taxon>Metazoa</taxon>
        <taxon>Ecdysozoa</taxon>
        <taxon>Nematoda</taxon>
        <taxon>Chromadorea</taxon>
        <taxon>Rhabditida</taxon>
        <taxon>Tylenchina</taxon>
        <taxon>Tylenchomorpha</taxon>
        <taxon>Tylenchoidea</taxon>
        <taxon>Meloidogynidae</taxon>
        <taxon>Meloidogyninae</taxon>
        <taxon>Meloidogyne</taxon>
    </lineage>
</organism>
<keyword evidence="1" id="KW-0812">Transmembrane</keyword>
<gene>
    <name evidence="2" type="ORF">MENT_LOCUS19285</name>
</gene>
<dbReference type="Proteomes" id="UP000580250">
    <property type="component" value="Unassembled WGS sequence"/>
</dbReference>
<feature type="transmembrane region" description="Helical" evidence="1">
    <location>
        <begin position="7"/>
        <end position="28"/>
    </location>
</feature>
<proteinExistence type="predicted"/>
<keyword evidence="1" id="KW-1133">Transmembrane helix</keyword>
<dbReference type="PANTHER" id="PTHR37973">
    <property type="entry name" value="CHONDROITIN PROTEOGLYCAN 3"/>
    <property type="match status" value="1"/>
</dbReference>